<proteinExistence type="inferred from homology"/>
<keyword evidence="6 8" id="KW-0067">ATP-binding</keyword>
<gene>
    <name evidence="8" type="ORF">SAMN02746065_101226</name>
</gene>
<dbReference type="InterPro" id="IPR003593">
    <property type="entry name" value="AAA+_ATPase"/>
</dbReference>
<dbReference type="InterPro" id="IPR017871">
    <property type="entry name" value="ABC_transporter-like_CS"/>
</dbReference>
<dbReference type="AlphaFoldDB" id="A0A1W1YNP1"/>
<evidence type="ECO:0000256" key="3">
    <source>
        <dbReference type="ARBA" id="ARBA00020019"/>
    </source>
</evidence>
<evidence type="ECO:0000313" key="9">
    <source>
        <dbReference type="Proteomes" id="UP000192418"/>
    </source>
</evidence>
<keyword evidence="5" id="KW-0547">Nucleotide-binding</keyword>
<feature type="domain" description="ABC transporter" evidence="7">
    <location>
        <begin position="35"/>
        <end position="270"/>
    </location>
</feature>
<dbReference type="InterPro" id="IPR003439">
    <property type="entry name" value="ABC_transporter-like_ATP-bd"/>
</dbReference>
<dbReference type="SUPFAM" id="SSF52540">
    <property type="entry name" value="P-loop containing nucleoside triphosphate hydrolases"/>
    <property type="match status" value="1"/>
</dbReference>
<dbReference type="Pfam" id="PF00005">
    <property type="entry name" value="ABC_tran"/>
    <property type="match status" value="1"/>
</dbReference>
<dbReference type="EMBL" id="FWXY01000001">
    <property type="protein sequence ID" value="SMC37779.1"/>
    <property type="molecule type" value="Genomic_DNA"/>
</dbReference>
<dbReference type="InterPro" id="IPR017911">
    <property type="entry name" value="MacB-like_ATP-bd"/>
</dbReference>
<dbReference type="PROSITE" id="PS00211">
    <property type="entry name" value="ABC_TRANSPORTER_1"/>
    <property type="match status" value="1"/>
</dbReference>
<accession>A0A1W1YNP1</accession>
<sequence>MAALLDNTCHISVNSTYVNVEGRTEKFMERKRSIIQLFDVSKQYGAGYALKNITLSVKVGDLVFITGASGAGKSTLLNLLYLATPVTRGQIIVGGMNLARLSPEKIPYLRRRIGVIFQDFKLISHRSVFDNISLVLEAAGQPPAVIKKKVEEVLERTGMTEYMNALPPSLSGGQQQKVAVARAVVGDPDIILADEPTGSLDACSAEVITRYLMEYKEKGTTILIASHNTALINSTGFDVLYTLEAGQLAQPGENICAAMNPIMGNETRGRVS</sequence>
<keyword evidence="9" id="KW-1185">Reference proteome</keyword>
<evidence type="ECO:0000256" key="4">
    <source>
        <dbReference type="ARBA" id="ARBA00022448"/>
    </source>
</evidence>
<dbReference type="CDD" id="cd03255">
    <property type="entry name" value="ABC_MJ0796_LolCDE_FtsE"/>
    <property type="match status" value="1"/>
</dbReference>
<dbReference type="FunFam" id="3.40.50.300:FF:000056">
    <property type="entry name" value="Cell division ATP-binding protein FtsE"/>
    <property type="match status" value="1"/>
</dbReference>
<dbReference type="RefSeq" id="WP_232366987.1">
    <property type="nucleotide sequence ID" value="NZ_FWXY01000001.1"/>
</dbReference>
<keyword evidence="8" id="KW-0132">Cell division</keyword>
<dbReference type="GO" id="GO:0022857">
    <property type="term" value="F:transmembrane transporter activity"/>
    <property type="evidence" value="ECO:0007669"/>
    <property type="project" value="TreeGrafter"/>
</dbReference>
<protein>
    <recommendedName>
        <fullName evidence="3">Cell division ATP-binding protein FtsE</fullName>
    </recommendedName>
</protein>
<dbReference type="GO" id="GO:0005886">
    <property type="term" value="C:plasma membrane"/>
    <property type="evidence" value="ECO:0007669"/>
    <property type="project" value="TreeGrafter"/>
</dbReference>
<evidence type="ECO:0000256" key="5">
    <source>
        <dbReference type="ARBA" id="ARBA00022741"/>
    </source>
</evidence>
<dbReference type="STRING" id="1121400.SAMN02746065_101226"/>
<dbReference type="GO" id="GO:0016887">
    <property type="term" value="F:ATP hydrolysis activity"/>
    <property type="evidence" value="ECO:0007669"/>
    <property type="project" value="InterPro"/>
</dbReference>
<dbReference type="GO" id="GO:0051301">
    <property type="term" value="P:cell division"/>
    <property type="evidence" value="ECO:0007669"/>
    <property type="project" value="UniProtKB-KW"/>
</dbReference>
<dbReference type="Proteomes" id="UP000192418">
    <property type="component" value="Unassembled WGS sequence"/>
</dbReference>
<comment type="similarity">
    <text evidence="2">Belongs to the ABC transporter superfamily.</text>
</comment>
<evidence type="ECO:0000256" key="1">
    <source>
        <dbReference type="ARBA" id="ARBA00002579"/>
    </source>
</evidence>
<dbReference type="SMART" id="SM00382">
    <property type="entry name" value="AAA"/>
    <property type="match status" value="1"/>
</dbReference>
<dbReference type="Gene3D" id="3.40.50.300">
    <property type="entry name" value="P-loop containing nucleotide triphosphate hydrolases"/>
    <property type="match status" value="1"/>
</dbReference>
<keyword evidence="8" id="KW-0131">Cell cycle</keyword>
<keyword evidence="4" id="KW-0813">Transport</keyword>
<evidence type="ECO:0000313" key="8">
    <source>
        <dbReference type="EMBL" id="SMC37779.1"/>
    </source>
</evidence>
<dbReference type="InterPro" id="IPR015854">
    <property type="entry name" value="ABC_transpr_LolD-like"/>
</dbReference>
<dbReference type="GO" id="GO:0005524">
    <property type="term" value="F:ATP binding"/>
    <property type="evidence" value="ECO:0007669"/>
    <property type="project" value="UniProtKB-KW"/>
</dbReference>
<comment type="function">
    <text evidence="1">Part of the ABC transporter FtsEX involved in cellular division. Important for assembly or stability of the septal ring.</text>
</comment>
<dbReference type="PANTHER" id="PTHR24220:SF470">
    <property type="entry name" value="CELL DIVISION ATP-BINDING PROTEIN FTSE"/>
    <property type="match status" value="1"/>
</dbReference>
<organism evidence="8 9">
    <name type="scientific">Desulfocicer vacuolatum DSM 3385</name>
    <dbReference type="NCBI Taxonomy" id="1121400"/>
    <lineage>
        <taxon>Bacteria</taxon>
        <taxon>Pseudomonadati</taxon>
        <taxon>Thermodesulfobacteriota</taxon>
        <taxon>Desulfobacteria</taxon>
        <taxon>Desulfobacterales</taxon>
        <taxon>Desulfobacteraceae</taxon>
        <taxon>Desulfocicer</taxon>
    </lineage>
</organism>
<dbReference type="PANTHER" id="PTHR24220">
    <property type="entry name" value="IMPORT ATP-BINDING PROTEIN"/>
    <property type="match status" value="1"/>
</dbReference>
<dbReference type="InterPro" id="IPR027417">
    <property type="entry name" value="P-loop_NTPase"/>
</dbReference>
<reference evidence="8 9" key="1">
    <citation type="submission" date="2017-04" db="EMBL/GenBank/DDBJ databases">
        <authorList>
            <person name="Afonso C.L."/>
            <person name="Miller P.J."/>
            <person name="Scott M.A."/>
            <person name="Spackman E."/>
            <person name="Goraichik I."/>
            <person name="Dimitrov K.M."/>
            <person name="Suarez D.L."/>
            <person name="Swayne D.E."/>
        </authorList>
    </citation>
    <scope>NUCLEOTIDE SEQUENCE [LARGE SCALE GENOMIC DNA]</scope>
    <source>
        <strain evidence="8 9">DSM 3385</strain>
    </source>
</reference>
<evidence type="ECO:0000256" key="2">
    <source>
        <dbReference type="ARBA" id="ARBA00005417"/>
    </source>
</evidence>
<name>A0A1W1YNP1_9BACT</name>
<dbReference type="PROSITE" id="PS50893">
    <property type="entry name" value="ABC_TRANSPORTER_2"/>
    <property type="match status" value="1"/>
</dbReference>
<evidence type="ECO:0000256" key="6">
    <source>
        <dbReference type="ARBA" id="ARBA00022840"/>
    </source>
</evidence>
<evidence type="ECO:0000259" key="7">
    <source>
        <dbReference type="PROSITE" id="PS50893"/>
    </source>
</evidence>